<reference evidence="1" key="2">
    <citation type="journal article" date="2015" name="Data Brief">
        <title>Shoot transcriptome of the giant reed, Arundo donax.</title>
        <authorList>
            <person name="Barrero R.A."/>
            <person name="Guerrero F.D."/>
            <person name="Moolhuijzen P."/>
            <person name="Goolsby J.A."/>
            <person name="Tidwell J."/>
            <person name="Bellgard S.E."/>
            <person name="Bellgard M.I."/>
        </authorList>
    </citation>
    <scope>NUCLEOTIDE SEQUENCE</scope>
    <source>
        <tissue evidence="1">Shoot tissue taken approximately 20 cm above the soil surface</tissue>
    </source>
</reference>
<dbReference type="AlphaFoldDB" id="A0A0A9UKJ6"/>
<proteinExistence type="predicted"/>
<accession>A0A0A9UKJ6</accession>
<protein>
    <submittedName>
        <fullName evidence="1">Uncharacterized protein</fullName>
    </submittedName>
</protein>
<name>A0A0A9UKJ6_ARUDO</name>
<organism evidence="1">
    <name type="scientific">Arundo donax</name>
    <name type="common">Giant reed</name>
    <name type="synonym">Donax arundinaceus</name>
    <dbReference type="NCBI Taxonomy" id="35708"/>
    <lineage>
        <taxon>Eukaryota</taxon>
        <taxon>Viridiplantae</taxon>
        <taxon>Streptophyta</taxon>
        <taxon>Embryophyta</taxon>
        <taxon>Tracheophyta</taxon>
        <taxon>Spermatophyta</taxon>
        <taxon>Magnoliopsida</taxon>
        <taxon>Liliopsida</taxon>
        <taxon>Poales</taxon>
        <taxon>Poaceae</taxon>
        <taxon>PACMAD clade</taxon>
        <taxon>Arundinoideae</taxon>
        <taxon>Arundineae</taxon>
        <taxon>Arundo</taxon>
    </lineage>
</organism>
<reference evidence="1" key="1">
    <citation type="submission" date="2014-09" db="EMBL/GenBank/DDBJ databases">
        <authorList>
            <person name="Magalhaes I.L.F."/>
            <person name="Oliveira U."/>
            <person name="Santos F.R."/>
            <person name="Vidigal T.H.D.A."/>
            <person name="Brescovit A.D."/>
            <person name="Santos A.J."/>
        </authorList>
    </citation>
    <scope>NUCLEOTIDE SEQUENCE</scope>
    <source>
        <tissue evidence="1">Shoot tissue taken approximately 20 cm above the soil surface</tissue>
    </source>
</reference>
<sequence length="76" mass="8380">MLPIGHGFEPTPLLKSMSHSLSRLHLKAHTTLVSYCLIRKTTTSTMHVHMPTLTNAHAYTGTCMGSLPVTFQPFSN</sequence>
<dbReference type="EMBL" id="GBRH01222547">
    <property type="protein sequence ID" value="JAD75348.1"/>
    <property type="molecule type" value="Transcribed_RNA"/>
</dbReference>
<evidence type="ECO:0000313" key="1">
    <source>
        <dbReference type="EMBL" id="JAD75348.1"/>
    </source>
</evidence>